<accession>A0A6A6BXJ6</accession>
<evidence type="ECO:0000313" key="4">
    <source>
        <dbReference type="Proteomes" id="UP000799537"/>
    </source>
</evidence>
<dbReference type="EMBL" id="ML993653">
    <property type="protein sequence ID" value="KAF2158650.1"/>
    <property type="molecule type" value="Genomic_DNA"/>
</dbReference>
<feature type="coiled-coil region" evidence="1">
    <location>
        <begin position="132"/>
        <end position="159"/>
    </location>
</feature>
<gene>
    <name evidence="3" type="ORF">M409DRAFT_61488</name>
</gene>
<protein>
    <submittedName>
        <fullName evidence="3">Uncharacterized protein</fullName>
    </submittedName>
</protein>
<dbReference type="RefSeq" id="XP_033659539.1">
    <property type="nucleotide sequence ID" value="XM_033814780.1"/>
</dbReference>
<feature type="region of interest" description="Disordered" evidence="2">
    <location>
        <begin position="1"/>
        <end position="64"/>
    </location>
</feature>
<feature type="compositionally biased region" description="Polar residues" evidence="2">
    <location>
        <begin position="1"/>
        <end position="15"/>
    </location>
</feature>
<feature type="compositionally biased region" description="Basic residues" evidence="2">
    <location>
        <begin position="16"/>
        <end position="25"/>
    </location>
</feature>
<evidence type="ECO:0000313" key="3">
    <source>
        <dbReference type="EMBL" id="KAF2158650.1"/>
    </source>
</evidence>
<evidence type="ECO:0000256" key="2">
    <source>
        <dbReference type="SAM" id="MobiDB-lite"/>
    </source>
</evidence>
<name>A0A6A6BXJ6_ZASCE</name>
<proteinExistence type="predicted"/>
<dbReference type="GeneID" id="54568052"/>
<sequence>MTNIMSSASGMPSSPTKKKSRNRAGHIKDAKAAQASALSASLEDRKANEGDYEQSLEETGPEDTFAVPPAYQPARHIFKVRLLRVSSAPAVSTNKLHRSDIKAIAFPQQDTKASEKTAIQPETDVAEMWERLATTEAYIAELEEMNQRLENELEASKLSQPIPATVTNGNKVAGAGNATVEALRSRLRKYKKLAEDRGNRCMAFIRSNRSLRNKLDELHINMRPAAKRDSVRVLLLEDILAEHEERRRMDKKLLAEIIAKHPIRQDPQKI</sequence>
<keyword evidence="4" id="KW-1185">Reference proteome</keyword>
<dbReference type="Proteomes" id="UP000799537">
    <property type="component" value="Unassembled WGS sequence"/>
</dbReference>
<organism evidence="3 4">
    <name type="scientific">Zasmidium cellare ATCC 36951</name>
    <dbReference type="NCBI Taxonomy" id="1080233"/>
    <lineage>
        <taxon>Eukaryota</taxon>
        <taxon>Fungi</taxon>
        <taxon>Dikarya</taxon>
        <taxon>Ascomycota</taxon>
        <taxon>Pezizomycotina</taxon>
        <taxon>Dothideomycetes</taxon>
        <taxon>Dothideomycetidae</taxon>
        <taxon>Mycosphaerellales</taxon>
        <taxon>Mycosphaerellaceae</taxon>
        <taxon>Zasmidium</taxon>
    </lineage>
</organism>
<dbReference type="AlphaFoldDB" id="A0A6A6BXJ6"/>
<feature type="compositionally biased region" description="Acidic residues" evidence="2">
    <location>
        <begin position="50"/>
        <end position="61"/>
    </location>
</feature>
<evidence type="ECO:0000256" key="1">
    <source>
        <dbReference type="SAM" id="Coils"/>
    </source>
</evidence>
<feature type="compositionally biased region" description="Low complexity" evidence="2">
    <location>
        <begin position="32"/>
        <end position="41"/>
    </location>
</feature>
<keyword evidence="1" id="KW-0175">Coiled coil</keyword>
<reference evidence="3" key="1">
    <citation type="journal article" date="2020" name="Stud. Mycol.">
        <title>101 Dothideomycetes genomes: a test case for predicting lifestyles and emergence of pathogens.</title>
        <authorList>
            <person name="Haridas S."/>
            <person name="Albert R."/>
            <person name="Binder M."/>
            <person name="Bloem J."/>
            <person name="Labutti K."/>
            <person name="Salamov A."/>
            <person name="Andreopoulos B."/>
            <person name="Baker S."/>
            <person name="Barry K."/>
            <person name="Bills G."/>
            <person name="Bluhm B."/>
            <person name="Cannon C."/>
            <person name="Castanera R."/>
            <person name="Culley D."/>
            <person name="Daum C."/>
            <person name="Ezra D."/>
            <person name="Gonzalez J."/>
            <person name="Henrissat B."/>
            <person name="Kuo A."/>
            <person name="Liang C."/>
            <person name="Lipzen A."/>
            <person name="Lutzoni F."/>
            <person name="Magnuson J."/>
            <person name="Mondo S."/>
            <person name="Nolan M."/>
            <person name="Ohm R."/>
            <person name="Pangilinan J."/>
            <person name="Park H.-J."/>
            <person name="Ramirez L."/>
            <person name="Alfaro M."/>
            <person name="Sun H."/>
            <person name="Tritt A."/>
            <person name="Yoshinaga Y."/>
            <person name="Zwiers L.-H."/>
            <person name="Turgeon B."/>
            <person name="Goodwin S."/>
            <person name="Spatafora J."/>
            <person name="Crous P."/>
            <person name="Grigoriev I."/>
        </authorList>
    </citation>
    <scope>NUCLEOTIDE SEQUENCE</scope>
    <source>
        <strain evidence="3">ATCC 36951</strain>
    </source>
</reference>